<organism evidence="1 2">
    <name type="scientific">Thiohalocapsa marina</name>
    <dbReference type="NCBI Taxonomy" id="424902"/>
    <lineage>
        <taxon>Bacteria</taxon>
        <taxon>Pseudomonadati</taxon>
        <taxon>Pseudomonadota</taxon>
        <taxon>Gammaproteobacteria</taxon>
        <taxon>Chromatiales</taxon>
        <taxon>Chromatiaceae</taxon>
        <taxon>Thiohalocapsa</taxon>
    </lineage>
</organism>
<accession>A0A5M8FIJ3</accession>
<protein>
    <submittedName>
        <fullName evidence="1">Uncharacterized protein</fullName>
    </submittedName>
</protein>
<keyword evidence="2" id="KW-1185">Reference proteome</keyword>
<dbReference type="RefSeq" id="WP_150093776.1">
    <property type="nucleotide sequence ID" value="NZ_JBFUOH010000014.1"/>
</dbReference>
<dbReference type="AlphaFoldDB" id="A0A5M8FIJ3"/>
<proteinExistence type="predicted"/>
<dbReference type="OrthoDB" id="6196416at2"/>
<evidence type="ECO:0000313" key="2">
    <source>
        <dbReference type="Proteomes" id="UP000322981"/>
    </source>
</evidence>
<dbReference type="EMBL" id="VWXX01000021">
    <property type="protein sequence ID" value="KAA6184304.1"/>
    <property type="molecule type" value="Genomic_DNA"/>
</dbReference>
<sequence length="140" mass="15708">MSVVSPARGLGLVLLCALVVTGCGRIKQDRMAESLYAATKGYAESVRWGYFESAVGFVHPDVRADVDFSVLDNVRVTGYEVVQPALIGAQQQAVQVVRIEYVLEDRQRLKQLTQREDWRWDDAQSTWWLHTPLPAFAATP</sequence>
<reference evidence="1 2" key="1">
    <citation type="submission" date="2019-09" db="EMBL/GenBank/DDBJ databases">
        <title>Whole-genome sequence of the purple sulfur bacterium Thiohalocapsa marina DSM 19078.</title>
        <authorList>
            <person name="Kyndt J.A."/>
            <person name="Meyer T.E."/>
        </authorList>
    </citation>
    <scope>NUCLEOTIDE SEQUENCE [LARGE SCALE GENOMIC DNA]</scope>
    <source>
        <strain evidence="1 2">DSM 19078</strain>
    </source>
</reference>
<evidence type="ECO:0000313" key="1">
    <source>
        <dbReference type="EMBL" id="KAA6184304.1"/>
    </source>
</evidence>
<gene>
    <name evidence="1" type="ORF">F2Q65_12625</name>
</gene>
<dbReference type="Proteomes" id="UP000322981">
    <property type="component" value="Unassembled WGS sequence"/>
</dbReference>
<comment type="caution">
    <text evidence="1">The sequence shown here is derived from an EMBL/GenBank/DDBJ whole genome shotgun (WGS) entry which is preliminary data.</text>
</comment>
<name>A0A5M8FIJ3_9GAMM</name>